<feature type="domain" description="Peptidase M6-like" evidence="2">
    <location>
        <begin position="312"/>
        <end position="376"/>
    </location>
</feature>
<evidence type="ECO:0000313" key="4">
    <source>
        <dbReference type="Proteomes" id="UP000527616"/>
    </source>
</evidence>
<name>A0A7Z0DC69_9ACTN</name>
<dbReference type="GO" id="GO:0006508">
    <property type="term" value="P:proteolysis"/>
    <property type="evidence" value="ECO:0007669"/>
    <property type="project" value="UniProtKB-KW"/>
</dbReference>
<dbReference type="Proteomes" id="UP000527616">
    <property type="component" value="Unassembled WGS sequence"/>
</dbReference>
<gene>
    <name evidence="3" type="ORF">GGQ54_003169</name>
</gene>
<evidence type="ECO:0000259" key="2">
    <source>
        <dbReference type="Pfam" id="PF05547"/>
    </source>
</evidence>
<evidence type="ECO:0000256" key="1">
    <source>
        <dbReference type="SAM" id="SignalP"/>
    </source>
</evidence>
<protein>
    <submittedName>
        <fullName evidence="3">M6 family metalloprotease-like protein</fullName>
    </submittedName>
</protein>
<evidence type="ECO:0000313" key="3">
    <source>
        <dbReference type="EMBL" id="NYI72609.1"/>
    </source>
</evidence>
<sequence length="699" mass="75045">MFRASSPGPRLFARRPIRWLVAVAALAGLLAGTAPAHALPGGPRIAIEPASEIAPGVAPIDPQQVADLDQLTWDDYVATPGADWSDPGREPTVKKWRAAIVLLDYPDEPFQVTQPKGSTPWGNPDLVSDLPREDVPQFFADFLNKPSELNRGHTLNEYWMETSAGRYGVELVPFGPYRLPKKSYQYHFAGFSAGGPPETQCPKALKCNGDFRRDALAEWRADTGMDDPIGEFDNVFYVGAGMDESATWLEFGQKRYASPADIPDELGPPPEWREAVAAETGKEAPRWADTRYVDWTSWKSAASMWPNASGTTSIEAESSGAAVYAHELSHNLSIGDNYGNPYAADPRRDASGVWDMLSRGSFNGPGGQHERWHVPSDRGAVMGAQLMLRDKMTLKMVDKDAVVRTNRSELTAKGIVRTRVQARAVQGPDDAAGMVIGLDGGDRSTCVSQGAGGPRNEWRCDGGGYDAYTLEVVDRMGSDSFTADSGVLLAKTKDDRWANPGKWVIDANPDDIGLTDYVDASGTPVPMTRGDHRQLNDGLFKAGAGSGSAAEYTDRRNGLRFYVLGTSRDERGVLSYDLAVRSLEGAGPQRRGVTASAAAAEPLNTEVVRCTFTLTNTGRAARDADFADDVYRVSGDVADGSNWRAVVPNEFVAAAPGETVTVQGYAVREPGASAAAVITFSAASEGRPGARATSDCAAG</sequence>
<dbReference type="GO" id="GO:0008237">
    <property type="term" value="F:metallopeptidase activity"/>
    <property type="evidence" value="ECO:0007669"/>
    <property type="project" value="UniProtKB-KW"/>
</dbReference>
<keyword evidence="3" id="KW-0645">Protease</keyword>
<accession>A0A7Z0DC69</accession>
<keyword evidence="1" id="KW-0732">Signal</keyword>
<comment type="caution">
    <text evidence="3">The sequence shown here is derived from an EMBL/GenBank/DDBJ whole genome shotgun (WGS) entry which is preliminary data.</text>
</comment>
<keyword evidence="3" id="KW-0482">Metalloprotease</keyword>
<dbReference type="InterPro" id="IPR008757">
    <property type="entry name" value="Peptidase_M6-like_domain"/>
</dbReference>
<dbReference type="RefSeq" id="WP_179446247.1">
    <property type="nucleotide sequence ID" value="NZ_JACBZS010000001.1"/>
</dbReference>
<keyword evidence="3" id="KW-0378">Hydrolase</keyword>
<dbReference type="Pfam" id="PF05547">
    <property type="entry name" value="Peptidase_M6"/>
    <property type="match status" value="1"/>
</dbReference>
<reference evidence="3 4" key="1">
    <citation type="submission" date="2020-07" db="EMBL/GenBank/DDBJ databases">
        <title>Sequencing the genomes of 1000 actinobacteria strains.</title>
        <authorList>
            <person name="Klenk H.-P."/>
        </authorList>
    </citation>
    <scope>NUCLEOTIDE SEQUENCE [LARGE SCALE GENOMIC DNA]</scope>
    <source>
        <strain evidence="3 4">DSM 103164</strain>
    </source>
</reference>
<feature type="chain" id="PRO_5031131536" evidence="1">
    <location>
        <begin position="39"/>
        <end position="699"/>
    </location>
</feature>
<dbReference type="EMBL" id="JACBZS010000001">
    <property type="protein sequence ID" value="NYI72609.1"/>
    <property type="molecule type" value="Genomic_DNA"/>
</dbReference>
<proteinExistence type="predicted"/>
<dbReference type="AlphaFoldDB" id="A0A7Z0DC69"/>
<feature type="signal peptide" evidence="1">
    <location>
        <begin position="1"/>
        <end position="38"/>
    </location>
</feature>
<organism evidence="3 4">
    <name type="scientific">Naumannella cuiyingiana</name>
    <dbReference type="NCBI Taxonomy" id="1347891"/>
    <lineage>
        <taxon>Bacteria</taxon>
        <taxon>Bacillati</taxon>
        <taxon>Actinomycetota</taxon>
        <taxon>Actinomycetes</taxon>
        <taxon>Propionibacteriales</taxon>
        <taxon>Propionibacteriaceae</taxon>
        <taxon>Naumannella</taxon>
    </lineage>
</organism>
<keyword evidence="4" id="KW-1185">Reference proteome</keyword>